<evidence type="ECO:0000313" key="2">
    <source>
        <dbReference type="EMBL" id="MFC7287378.1"/>
    </source>
</evidence>
<dbReference type="InterPro" id="IPR002178">
    <property type="entry name" value="PTS_EIIA_type-2_dom"/>
</dbReference>
<dbReference type="EMBL" id="JBHTBU010000001">
    <property type="protein sequence ID" value="MFC7287378.1"/>
    <property type="molecule type" value="Genomic_DNA"/>
</dbReference>
<keyword evidence="2" id="KW-0762">Sugar transport</keyword>
<dbReference type="PROSITE" id="PS00372">
    <property type="entry name" value="PTS_EIIA_TYPE_2_HIS"/>
    <property type="match status" value="1"/>
</dbReference>
<organism evidence="2 3">
    <name type="scientific">Herminiimonas glaciei</name>
    <dbReference type="NCBI Taxonomy" id="523788"/>
    <lineage>
        <taxon>Bacteria</taxon>
        <taxon>Pseudomonadati</taxon>
        <taxon>Pseudomonadota</taxon>
        <taxon>Betaproteobacteria</taxon>
        <taxon>Burkholderiales</taxon>
        <taxon>Oxalobacteraceae</taxon>
        <taxon>Herminiimonas</taxon>
    </lineage>
</organism>
<dbReference type="PROSITE" id="PS51094">
    <property type="entry name" value="PTS_EIIA_TYPE_2"/>
    <property type="match status" value="1"/>
</dbReference>
<dbReference type="Pfam" id="PF00359">
    <property type="entry name" value="PTS_EIIA_2"/>
    <property type="match status" value="1"/>
</dbReference>
<dbReference type="SUPFAM" id="SSF55804">
    <property type="entry name" value="Phoshotransferase/anion transport protein"/>
    <property type="match status" value="1"/>
</dbReference>
<name>A0ABW2I8N3_9BURK</name>
<reference evidence="3" key="1">
    <citation type="journal article" date="2019" name="Int. J. Syst. Evol. Microbiol.">
        <title>The Global Catalogue of Microorganisms (GCM) 10K type strain sequencing project: providing services to taxonomists for standard genome sequencing and annotation.</title>
        <authorList>
            <consortium name="The Broad Institute Genomics Platform"/>
            <consortium name="The Broad Institute Genome Sequencing Center for Infectious Disease"/>
            <person name="Wu L."/>
            <person name="Ma J."/>
        </authorList>
    </citation>
    <scope>NUCLEOTIDE SEQUENCE [LARGE SCALE GENOMIC DNA]</scope>
    <source>
        <strain evidence="3">KACC 12508</strain>
    </source>
</reference>
<dbReference type="PANTHER" id="PTHR47738">
    <property type="entry name" value="PTS SYSTEM FRUCTOSE-LIKE EIIA COMPONENT-RELATED"/>
    <property type="match status" value="1"/>
</dbReference>
<keyword evidence="3" id="KW-1185">Reference proteome</keyword>
<evidence type="ECO:0000313" key="3">
    <source>
        <dbReference type="Proteomes" id="UP001596542"/>
    </source>
</evidence>
<dbReference type="InterPro" id="IPR016152">
    <property type="entry name" value="PTrfase/Anion_transptr"/>
</dbReference>
<accession>A0ABW2I8N3</accession>
<feature type="domain" description="PTS EIIA type-2" evidence="1">
    <location>
        <begin position="6"/>
        <end position="149"/>
    </location>
</feature>
<dbReference type="RefSeq" id="WP_382270502.1">
    <property type="nucleotide sequence ID" value="NZ_JBHTBU010000001.1"/>
</dbReference>
<dbReference type="CDD" id="cd00211">
    <property type="entry name" value="PTS_IIA_fru"/>
    <property type="match status" value="1"/>
</dbReference>
<dbReference type="InterPro" id="IPR051541">
    <property type="entry name" value="PTS_SugarTrans_NitroReg"/>
</dbReference>
<sequence length="153" mass="16925">MNTFSQYLLSENIFLGLHAANKLQAFALIAERLERNCQINRASVYQKLYERENMDSTGLGDGVAIPHAQVAGISQPIAAFVRLHAPLDFAAPDGQPVSELFVLLLPFRTTRDHLQILADLAGMLCDPQFRARLEHAVEVPAVLQCLQKQTLAS</sequence>
<comment type="caution">
    <text evidence="2">The sequence shown here is derived from an EMBL/GenBank/DDBJ whole genome shotgun (WGS) entry which is preliminary data.</text>
</comment>
<dbReference type="Gene3D" id="3.40.930.10">
    <property type="entry name" value="Mannitol-specific EII, Chain A"/>
    <property type="match status" value="1"/>
</dbReference>
<evidence type="ECO:0000259" key="1">
    <source>
        <dbReference type="PROSITE" id="PS51094"/>
    </source>
</evidence>
<gene>
    <name evidence="2" type="ORF">ACFQPC_04935</name>
</gene>
<dbReference type="PANTHER" id="PTHR47738:SF1">
    <property type="entry name" value="NITROGEN REGULATORY PROTEIN"/>
    <property type="match status" value="1"/>
</dbReference>
<dbReference type="Proteomes" id="UP001596542">
    <property type="component" value="Unassembled WGS sequence"/>
</dbReference>
<proteinExistence type="predicted"/>
<protein>
    <submittedName>
        <fullName evidence="2">PTS sugar transporter subunit IIA</fullName>
    </submittedName>
</protein>
<keyword evidence="2" id="KW-0813">Transport</keyword>